<feature type="domain" description="Aldehyde dehydrogenase" evidence="3">
    <location>
        <begin position="35"/>
        <end position="485"/>
    </location>
</feature>
<comment type="similarity">
    <text evidence="1">Belongs to the aldehyde dehydrogenase family.</text>
</comment>
<evidence type="ECO:0000313" key="5">
    <source>
        <dbReference type="Proteomes" id="UP000610931"/>
    </source>
</evidence>
<dbReference type="EMBL" id="JAELVQ010000017">
    <property type="protein sequence ID" value="MBJ6368929.1"/>
    <property type="molecule type" value="Genomic_DNA"/>
</dbReference>
<organism evidence="4 5">
    <name type="scientific">Snuella sedimenti</name>
    <dbReference type="NCBI Taxonomy" id="2798802"/>
    <lineage>
        <taxon>Bacteria</taxon>
        <taxon>Pseudomonadati</taxon>
        <taxon>Bacteroidota</taxon>
        <taxon>Flavobacteriia</taxon>
        <taxon>Flavobacteriales</taxon>
        <taxon>Flavobacteriaceae</taxon>
        <taxon>Snuella</taxon>
    </lineage>
</organism>
<proteinExistence type="inferred from homology"/>
<dbReference type="InterPro" id="IPR016161">
    <property type="entry name" value="Ald_DH/histidinol_DH"/>
</dbReference>
<sequence>MNEQVGILEKEGHKNSDGIIEFGAIINGKQVSTGEWIEVHNPYTKKLVGRVASINTDTLDQVLKDTKNTKINLTRYERYEILNKIADALEKRVDEVSQMITDETGLCLKDTRYEASRVSDVLRFSAMKTLDDDSQVFPCDVSKNGKPRRIYTTRVPLGLISAITPFNHPMNQVVHKIAPAIATNNTVVLKPSERTPLSAYYFAQLALDCGLPANMLNCINGKDIQATSEMMTVHPDITMVSFTGGSKIGKIIASKAGYKKLVLELGGSSALLVLDDADIDEAVEVTMAGTFKNSAQRCTAIRRILVHESIADAYAAKLAERVKTIKYGNPYDETNDMGTVITEEAAIEMERRVQDAIKNGAVCLAGNKREGALFAPTVLDHIKNDHEVVAKETFGPVAPIIRFSTLDEAIEIANDTPYGLSGGVVSNHWPSIQRVITELDTGTVNVNEAPSYRLEWTPFGGVKDSGLGYKEGVIEAMKGYTYIKTYSLPWDIA</sequence>
<dbReference type="Gene3D" id="3.40.309.10">
    <property type="entry name" value="Aldehyde Dehydrogenase, Chain A, domain 2"/>
    <property type="match status" value="1"/>
</dbReference>
<dbReference type="RefSeq" id="WP_199115691.1">
    <property type="nucleotide sequence ID" value="NZ_JAELVQ010000017.1"/>
</dbReference>
<evidence type="ECO:0000256" key="2">
    <source>
        <dbReference type="ARBA" id="ARBA00023002"/>
    </source>
</evidence>
<evidence type="ECO:0000259" key="3">
    <source>
        <dbReference type="Pfam" id="PF00171"/>
    </source>
</evidence>
<keyword evidence="2" id="KW-0560">Oxidoreductase</keyword>
<dbReference type="InterPro" id="IPR051020">
    <property type="entry name" value="ALDH-related_metabolic_enz"/>
</dbReference>
<dbReference type="InterPro" id="IPR015590">
    <property type="entry name" value="Aldehyde_DH_dom"/>
</dbReference>
<dbReference type="InterPro" id="IPR016163">
    <property type="entry name" value="Ald_DH_C"/>
</dbReference>
<dbReference type="Gene3D" id="3.40.605.10">
    <property type="entry name" value="Aldehyde Dehydrogenase, Chain A, domain 1"/>
    <property type="match status" value="1"/>
</dbReference>
<comment type="caution">
    <text evidence="4">The sequence shown here is derived from an EMBL/GenBank/DDBJ whole genome shotgun (WGS) entry which is preliminary data.</text>
</comment>
<reference evidence="4" key="1">
    <citation type="submission" date="2020-12" db="EMBL/GenBank/DDBJ databases">
        <title>Snuella sp. nov., isolated from sediment in Incheon.</title>
        <authorList>
            <person name="Kim W."/>
        </authorList>
    </citation>
    <scope>NUCLEOTIDE SEQUENCE</scope>
    <source>
        <strain evidence="4">CAU 1569</strain>
    </source>
</reference>
<dbReference type="PANTHER" id="PTHR42991">
    <property type="entry name" value="ALDEHYDE DEHYDROGENASE"/>
    <property type="match status" value="1"/>
</dbReference>
<protein>
    <submittedName>
        <fullName evidence="4">Aldehyde dehydrogenase family protein</fullName>
    </submittedName>
</protein>
<evidence type="ECO:0000313" key="4">
    <source>
        <dbReference type="EMBL" id="MBJ6368929.1"/>
    </source>
</evidence>
<dbReference type="SUPFAM" id="SSF53720">
    <property type="entry name" value="ALDH-like"/>
    <property type="match status" value="1"/>
</dbReference>
<dbReference type="Pfam" id="PF00171">
    <property type="entry name" value="Aldedh"/>
    <property type="match status" value="1"/>
</dbReference>
<dbReference type="AlphaFoldDB" id="A0A8J7JDA3"/>
<name>A0A8J7JDA3_9FLAO</name>
<keyword evidence="5" id="KW-1185">Reference proteome</keyword>
<dbReference type="PANTHER" id="PTHR42991:SF1">
    <property type="entry name" value="ALDEHYDE DEHYDROGENASE"/>
    <property type="match status" value="1"/>
</dbReference>
<dbReference type="Proteomes" id="UP000610931">
    <property type="component" value="Unassembled WGS sequence"/>
</dbReference>
<dbReference type="InterPro" id="IPR016162">
    <property type="entry name" value="Ald_DH_N"/>
</dbReference>
<gene>
    <name evidence="4" type="ORF">JF259_12600</name>
</gene>
<dbReference type="GO" id="GO:0008911">
    <property type="term" value="F:lactaldehyde dehydrogenase (NAD+) activity"/>
    <property type="evidence" value="ECO:0007669"/>
    <property type="project" value="TreeGrafter"/>
</dbReference>
<accession>A0A8J7JDA3</accession>
<evidence type="ECO:0000256" key="1">
    <source>
        <dbReference type="ARBA" id="ARBA00009986"/>
    </source>
</evidence>